<dbReference type="Proteomes" id="UP001164743">
    <property type="component" value="Chromosome 7A"/>
</dbReference>
<evidence type="ECO:0000256" key="6">
    <source>
        <dbReference type="RuleBase" id="RU366049"/>
    </source>
</evidence>
<protein>
    <recommendedName>
        <fullName evidence="6">Chromosome segregation in meiosis protein</fullName>
    </recommendedName>
</protein>
<feature type="compositionally biased region" description="Basic and acidic residues" evidence="7">
    <location>
        <begin position="234"/>
        <end position="243"/>
    </location>
</feature>
<keyword evidence="3 6" id="KW-0227">DNA damage</keyword>
<gene>
    <name evidence="9" type="ORF">PtA15_7A121</name>
</gene>
<dbReference type="PANTHER" id="PTHR13220">
    <property type="entry name" value="TIMELESS INTERACTING-RELATED"/>
    <property type="match status" value="1"/>
</dbReference>
<keyword evidence="4 6" id="KW-0539">Nucleus</keyword>
<feature type="region of interest" description="Disordered" evidence="7">
    <location>
        <begin position="1"/>
        <end position="34"/>
    </location>
</feature>
<feature type="domain" description="Chromosome segregation in meiosis protein 3" evidence="8">
    <location>
        <begin position="91"/>
        <end position="173"/>
    </location>
</feature>
<dbReference type="GeneID" id="77811590"/>
<evidence type="ECO:0000256" key="1">
    <source>
        <dbReference type="ARBA" id="ARBA00004123"/>
    </source>
</evidence>
<dbReference type="InterPro" id="IPR012923">
    <property type="entry name" value="Csm3"/>
</dbReference>
<feature type="region of interest" description="Disordered" evidence="7">
    <location>
        <begin position="164"/>
        <end position="243"/>
    </location>
</feature>
<name>A0ABY7CMU9_9BASI</name>
<keyword evidence="10" id="KW-1185">Reference proteome</keyword>
<dbReference type="Pfam" id="PF07962">
    <property type="entry name" value="Swi3"/>
    <property type="match status" value="1"/>
</dbReference>
<reference evidence="9" key="1">
    <citation type="submission" date="2022-10" db="EMBL/GenBank/DDBJ databases">
        <title>Puccinia triticina Genome sequencing and assembly.</title>
        <authorList>
            <person name="Li C."/>
        </authorList>
    </citation>
    <scope>NUCLEOTIDE SEQUENCE</scope>
    <source>
        <strain evidence="9">Pt15</strain>
    </source>
</reference>
<accession>A0ABY7CMU9</accession>
<dbReference type="InterPro" id="IPR040038">
    <property type="entry name" value="TIPIN/Csm3/Swi3"/>
</dbReference>
<keyword evidence="5 6" id="KW-0131">Cell cycle</keyword>
<feature type="compositionally biased region" description="Basic and acidic residues" evidence="7">
    <location>
        <begin position="164"/>
        <end position="173"/>
    </location>
</feature>
<evidence type="ECO:0000313" key="9">
    <source>
        <dbReference type="EMBL" id="WAQ86395.1"/>
    </source>
</evidence>
<evidence type="ECO:0000256" key="5">
    <source>
        <dbReference type="ARBA" id="ARBA00023306"/>
    </source>
</evidence>
<sequence length="243" mass="26583">MLDDHHDTPGTNTRREPPRFMGDETEEPPAAGSVDGFFQDLEEDVGLPEMLDHAAIEASLAAKKAEGLDPFALVSGEQAAKRKSVRRPVVKMDEERLLDPRFGIPHLMKLAKEFKPAGKGKEREDLQRLMKVYRLWTHSMYPKGAFRDTIESVGKLCHKRKMRDALRGWREESSTGGAKKKKARPGDAEPAEAVAGGQEARGSSEPAGLFRPAEEGSGDDGQPGVAPGGSAPGEGHDWDDLYQ</sequence>
<evidence type="ECO:0000256" key="3">
    <source>
        <dbReference type="ARBA" id="ARBA00022763"/>
    </source>
</evidence>
<evidence type="ECO:0000256" key="4">
    <source>
        <dbReference type="ARBA" id="ARBA00023242"/>
    </source>
</evidence>
<evidence type="ECO:0000259" key="8">
    <source>
        <dbReference type="Pfam" id="PF07962"/>
    </source>
</evidence>
<evidence type="ECO:0000256" key="7">
    <source>
        <dbReference type="SAM" id="MobiDB-lite"/>
    </source>
</evidence>
<feature type="compositionally biased region" description="Basic and acidic residues" evidence="7">
    <location>
        <begin position="1"/>
        <end position="22"/>
    </location>
</feature>
<dbReference type="PANTHER" id="PTHR13220:SF11">
    <property type="entry name" value="TIMELESS-INTERACTING PROTEIN"/>
    <property type="match status" value="1"/>
</dbReference>
<dbReference type="RefSeq" id="XP_053021950.1">
    <property type="nucleotide sequence ID" value="XM_053170695.1"/>
</dbReference>
<evidence type="ECO:0000313" key="10">
    <source>
        <dbReference type="Proteomes" id="UP001164743"/>
    </source>
</evidence>
<comment type="function">
    <text evidence="6">Plays an important role in the control of DNA replication and the maintenance of replication fork stability.</text>
</comment>
<dbReference type="EMBL" id="CP110427">
    <property type="protein sequence ID" value="WAQ86395.1"/>
    <property type="molecule type" value="Genomic_DNA"/>
</dbReference>
<comment type="subcellular location">
    <subcellularLocation>
        <location evidence="1 6">Nucleus</location>
    </subcellularLocation>
</comment>
<proteinExistence type="inferred from homology"/>
<evidence type="ECO:0000256" key="2">
    <source>
        <dbReference type="ARBA" id="ARBA00006075"/>
    </source>
</evidence>
<comment type="similarity">
    <text evidence="2 6">Belongs to the CSM3 family.</text>
</comment>
<organism evidence="9 10">
    <name type="scientific">Puccinia triticina</name>
    <dbReference type="NCBI Taxonomy" id="208348"/>
    <lineage>
        <taxon>Eukaryota</taxon>
        <taxon>Fungi</taxon>
        <taxon>Dikarya</taxon>
        <taxon>Basidiomycota</taxon>
        <taxon>Pucciniomycotina</taxon>
        <taxon>Pucciniomycetes</taxon>
        <taxon>Pucciniales</taxon>
        <taxon>Pucciniaceae</taxon>
        <taxon>Puccinia</taxon>
    </lineage>
</organism>